<reference evidence="3 4" key="1">
    <citation type="submission" date="2015-10" db="EMBL/GenBank/DDBJ databases">
        <title>Metagenome-Assembled Genomes uncover a global brackish microbiome.</title>
        <authorList>
            <person name="Hugerth L.W."/>
            <person name="Larsson J."/>
            <person name="Alneberg J."/>
            <person name="Lindh M.V."/>
            <person name="Legrand C."/>
            <person name="Pinhassi J."/>
            <person name="Andersson A.F."/>
        </authorList>
    </citation>
    <scope>NUCLEOTIDE SEQUENCE [LARGE SCALE GENOMIC DNA]</scope>
    <source>
        <strain evidence="3">BACL2 MAG-120802-bin41</strain>
    </source>
</reference>
<protein>
    <recommendedName>
        <fullName evidence="2">FHA domain-containing protein</fullName>
    </recommendedName>
</protein>
<dbReference type="EMBL" id="LIAS01000007">
    <property type="protein sequence ID" value="KRO31288.1"/>
    <property type="molecule type" value="Genomic_DNA"/>
</dbReference>
<dbReference type="SUPFAM" id="SSF49879">
    <property type="entry name" value="SMAD/FHA domain"/>
    <property type="match status" value="1"/>
</dbReference>
<gene>
    <name evidence="3" type="ORF">ABR60_03915</name>
</gene>
<organism evidence="3 4">
    <name type="scientific">Actinobacteria bacterium BACL2 MAG-120802-bin41</name>
    <dbReference type="NCBI Taxonomy" id="1655568"/>
    <lineage>
        <taxon>Bacteria</taxon>
        <taxon>Bacillati</taxon>
        <taxon>Actinomycetota</taxon>
        <taxon>Actinomycetes</taxon>
        <taxon>Actinomycetes incertae sedis</taxon>
        <taxon>ac1 cluster</taxon>
    </lineage>
</organism>
<dbReference type="InterPro" id="IPR008984">
    <property type="entry name" value="SMAD_FHA_dom_sf"/>
</dbReference>
<comment type="caution">
    <text evidence="3">The sequence shown here is derived from an EMBL/GenBank/DDBJ whole genome shotgun (WGS) entry which is preliminary data.</text>
</comment>
<dbReference type="Proteomes" id="UP000053941">
    <property type="component" value="Unassembled WGS sequence"/>
</dbReference>
<evidence type="ECO:0000313" key="4">
    <source>
        <dbReference type="Proteomes" id="UP000053941"/>
    </source>
</evidence>
<dbReference type="InterPro" id="IPR000253">
    <property type="entry name" value="FHA_dom"/>
</dbReference>
<accession>A0A0R2NZD4</accession>
<evidence type="ECO:0000313" key="3">
    <source>
        <dbReference type="EMBL" id="KRO31288.1"/>
    </source>
</evidence>
<evidence type="ECO:0000259" key="2">
    <source>
        <dbReference type="PROSITE" id="PS50006"/>
    </source>
</evidence>
<dbReference type="AlphaFoldDB" id="A0A0R2NZD4"/>
<dbReference type="SMART" id="SM00240">
    <property type="entry name" value="FHA"/>
    <property type="match status" value="1"/>
</dbReference>
<name>A0A0R2NZD4_9ACTN</name>
<proteinExistence type="predicted"/>
<dbReference type="Gene3D" id="2.60.200.20">
    <property type="match status" value="1"/>
</dbReference>
<feature type="domain" description="FHA" evidence="2">
    <location>
        <begin position="70"/>
        <end position="119"/>
    </location>
</feature>
<evidence type="ECO:0000256" key="1">
    <source>
        <dbReference type="ARBA" id="ARBA00022553"/>
    </source>
</evidence>
<dbReference type="PROSITE" id="PS50006">
    <property type="entry name" value="FHA_DOMAIN"/>
    <property type="match status" value="1"/>
</dbReference>
<sequence>MEQEDGQRDLTRTINMGSLRPVSDQLSLLLDKTSQEERDVINALGEGSAMLISLSGPGKGARFLINSDRTVIGRAVESDIFLDDVTVSRKHAEVIRSGKSYSFKDSGSLNGTYLDGKISEQGQLHDGSELHIGKYRLHFFIGGRVRG</sequence>
<dbReference type="Pfam" id="PF00498">
    <property type="entry name" value="FHA"/>
    <property type="match status" value="1"/>
</dbReference>
<keyword evidence="1" id="KW-0597">Phosphoprotein</keyword>